<evidence type="ECO:0000256" key="1">
    <source>
        <dbReference type="SAM" id="MobiDB-lite"/>
    </source>
</evidence>
<proteinExistence type="predicted"/>
<keyword evidence="3" id="KW-1185">Reference proteome</keyword>
<gene>
    <name evidence="2" type="ORF">CLV37_10510</name>
</gene>
<organism evidence="2 3">
    <name type="scientific">Kineococcus rhizosphaerae</name>
    <dbReference type="NCBI Taxonomy" id="559628"/>
    <lineage>
        <taxon>Bacteria</taxon>
        <taxon>Bacillati</taxon>
        <taxon>Actinomycetota</taxon>
        <taxon>Actinomycetes</taxon>
        <taxon>Kineosporiales</taxon>
        <taxon>Kineosporiaceae</taxon>
        <taxon>Kineococcus</taxon>
    </lineage>
</organism>
<name>A0A2T0R3Z1_9ACTN</name>
<dbReference type="EMBL" id="PVZF01000005">
    <property type="protein sequence ID" value="PRY15086.1"/>
    <property type="molecule type" value="Genomic_DNA"/>
</dbReference>
<reference evidence="2 3" key="1">
    <citation type="submission" date="2018-03" db="EMBL/GenBank/DDBJ databases">
        <title>Genomic Encyclopedia of Archaeal and Bacterial Type Strains, Phase II (KMG-II): from individual species to whole genera.</title>
        <authorList>
            <person name="Goeker M."/>
        </authorList>
    </citation>
    <scope>NUCLEOTIDE SEQUENCE [LARGE SCALE GENOMIC DNA]</scope>
    <source>
        <strain evidence="2 3">DSM 19711</strain>
    </source>
</reference>
<comment type="caution">
    <text evidence="2">The sequence shown here is derived from an EMBL/GenBank/DDBJ whole genome shotgun (WGS) entry which is preliminary data.</text>
</comment>
<dbReference type="Proteomes" id="UP000238083">
    <property type="component" value="Unassembled WGS sequence"/>
</dbReference>
<dbReference type="AlphaFoldDB" id="A0A2T0R3Z1"/>
<dbReference type="RefSeq" id="WP_170127194.1">
    <property type="nucleotide sequence ID" value="NZ_PVZF01000005.1"/>
</dbReference>
<sequence>MTTDLPALLVLLVLVVLALTAPRFGADSRASREWSEDGPLPHLPQRR</sequence>
<evidence type="ECO:0000313" key="2">
    <source>
        <dbReference type="EMBL" id="PRY15086.1"/>
    </source>
</evidence>
<feature type="region of interest" description="Disordered" evidence="1">
    <location>
        <begin position="26"/>
        <end position="47"/>
    </location>
</feature>
<evidence type="ECO:0000313" key="3">
    <source>
        <dbReference type="Proteomes" id="UP000238083"/>
    </source>
</evidence>
<protein>
    <submittedName>
        <fullName evidence="2">Uncharacterized protein</fullName>
    </submittedName>
</protein>
<accession>A0A2T0R3Z1</accession>